<dbReference type="RefSeq" id="WP_123092496.1">
    <property type="nucleotide sequence ID" value="NZ_CP044548.2"/>
</dbReference>
<proteinExistence type="predicted"/>
<dbReference type="InterPro" id="IPR007061">
    <property type="entry name" value="MST-like"/>
</dbReference>
<dbReference type="Pfam" id="PF04978">
    <property type="entry name" value="MST"/>
    <property type="match status" value="1"/>
</dbReference>
<evidence type="ECO:0000313" key="1">
    <source>
        <dbReference type="EMBL" id="QFQ29188.2"/>
    </source>
</evidence>
<evidence type="ECO:0000313" key="2">
    <source>
        <dbReference type="Proteomes" id="UP000271708"/>
    </source>
</evidence>
<dbReference type="GeneID" id="59162974"/>
<accession>A0A5P8FIV8</accession>
<gene>
    <name evidence="1" type="ORF">EEW87_000830</name>
</gene>
<dbReference type="SUPFAM" id="SSF109854">
    <property type="entry name" value="DinB/YfiT-like putative metalloenzymes"/>
    <property type="match status" value="1"/>
</dbReference>
<reference evidence="1 2" key="1">
    <citation type="submission" date="2019-09" db="EMBL/GenBank/DDBJ databases">
        <title>Complete Genome Sequence of Janibacter melonis M714 with both human health impact and industrial applications.</title>
        <authorList>
            <person name="Jin M."/>
            <person name="Zhao Q.R."/>
        </authorList>
    </citation>
    <scope>NUCLEOTIDE SEQUENCE [LARGE SCALE GENOMIC DNA]</scope>
    <source>
        <strain evidence="1 2">M714</strain>
    </source>
</reference>
<dbReference type="Gene3D" id="1.20.120.450">
    <property type="entry name" value="dinb family like domain"/>
    <property type="match status" value="1"/>
</dbReference>
<dbReference type="InterPro" id="IPR034660">
    <property type="entry name" value="DinB/YfiT-like"/>
</dbReference>
<dbReference type="Proteomes" id="UP000271708">
    <property type="component" value="Chromosome"/>
</dbReference>
<organism evidence="1 2">
    <name type="scientific">Janibacter melonis</name>
    <dbReference type="NCBI Taxonomy" id="262209"/>
    <lineage>
        <taxon>Bacteria</taxon>
        <taxon>Bacillati</taxon>
        <taxon>Actinomycetota</taxon>
        <taxon>Actinomycetes</taxon>
        <taxon>Micrococcales</taxon>
        <taxon>Intrasporangiaceae</taxon>
        <taxon>Janibacter</taxon>
    </lineage>
</organism>
<dbReference type="AlphaFoldDB" id="A0A5P8FIV8"/>
<dbReference type="KEGG" id="jme:EEW87_000830"/>
<dbReference type="EMBL" id="CP044548">
    <property type="protein sequence ID" value="QFQ29188.2"/>
    <property type="molecule type" value="Genomic_DNA"/>
</dbReference>
<name>A0A5P8FIV8_9MICO</name>
<sequence>MTTKEVLHGYVREQRQAMLAKLDGVSEADARRPRTVTGTNLLGVLKHCALMELGYLGDCFGRPAGIAYPWDAPGASLDDNLDFYATADESMADVLDLAHRAFAHADATVGALDLDARGFVPWWGPEGREVTLDQIIVHLAVDEARHAGHMDVLREQLDGSVGLRRAGDNLPEQGERWWADYVARLHEIADTR</sequence>
<protein>
    <submittedName>
        <fullName evidence="1">DUF664 domain-containing protein</fullName>
    </submittedName>
</protein>